<feature type="region of interest" description="Disordered" evidence="2">
    <location>
        <begin position="1"/>
        <end position="43"/>
    </location>
</feature>
<evidence type="ECO:0000259" key="3">
    <source>
        <dbReference type="Pfam" id="PF06458"/>
    </source>
</evidence>
<keyword evidence="7" id="KW-1185">Reference proteome</keyword>
<keyword evidence="1" id="KW-0677">Repeat</keyword>
<organism evidence="6 7">
    <name type="scientific">Lactiplantibacillus nangangensis</name>
    <dbReference type="NCBI Taxonomy" id="2559917"/>
    <lineage>
        <taxon>Bacteria</taxon>
        <taxon>Bacillati</taxon>
        <taxon>Bacillota</taxon>
        <taxon>Bacilli</taxon>
        <taxon>Lactobacillales</taxon>
        <taxon>Lactobacillaceae</taxon>
        <taxon>Lactiplantibacillus</taxon>
    </lineage>
</organism>
<feature type="region of interest" description="Disordered" evidence="2">
    <location>
        <begin position="754"/>
        <end position="812"/>
    </location>
</feature>
<dbReference type="Pfam" id="PF17965">
    <property type="entry name" value="MucBP_2"/>
    <property type="match status" value="1"/>
</dbReference>
<evidence type="ECO:0000313" key="7">
    <source>
        <dbReference type="Proteomes" id="UP001596171"/>
    </source>
</evidence>
<dbReference type="RefSeq" id="WP_137615989.1">
    <property type="nucleotide sequence ID" value="NZ_JBHSSE010000028.1"/>
</dbReference>
<dbReference type="Proteomes" id="UP001596171">
    <property type="component" value="Unassembled WGS sequence"/>
</dbReference>
<feature type="compositionally biased region" description="Polar residues" evidence="2">
    <location>
        <begin position="800"/>
        <end position="812"/>
    </location>
</feature>
<evidence type="ECO:0000256" key="1">
    <source>
        <dbReference type="ARBA" id="ARBA00022737"/>
    </source>
</evidence>
<protein>
    <submittedName>
        <fullName evidence="6">MucBP domain-containing protein</fullName>
    </submittedName>
</protein>
<feature type="domain" description="MucBP" evidence="3">
    <location>
        <begin position="430"/>
        <end position="493"/>
    </location>
</feature>
<evidence type="ECO:0000256" key="2">
    <source>
        <dbReference type="SAM" id="MobiDB-lite"/>
    </source>
</evidence>
<dbReference type="Gene3D" id="3.10.20.470">
    <property type="match status" value="1"/>
</dbReference>
<proteinExistence type="predicted"/>
<dbReference type="InterPro" id="IPR041558">
    <property type="entry name" value="MucBP_2"/>
</dbReference>
<dbReference type="InterPro" id="IPR009459">
    <property type="entry name" value="MucBP_dom"/>
</dbReference>
<evidence type="ECO:0000313" key="6">
    <source>
        <dbReference type="EMBL" id="MFC6202895.1"/>
    </source>
</evidence>
<comment type="caution">
    <text evidence="6">The sequence shown here is derived from an EMBL/GenBank/DDBJ whole genome shotgun (WGS) entry which is preliminary data.</text>
</comment>
<accession>A0ABW1SMF1</accession>
<dbReference type="InterPro" id="IPR041495">
    <property type="entry name" value="Mub_B2"/>
</dbReference>
<dbReference type="Gene3D" id="2.60.40.4300">
    <property type="match status" value="1"/>
</dbReference>
<feature type="domain" description="MucBP" evidence="3">
    <location>
        <begin position="357"/>
        <end position="420"/>
    </location>
</feature>
<reference evidence="7" key="1">
    <citation type="journal article" date="2019" name="Int. J. Syst. Evol. Microbiol.">
        <title>The Global Catalogue of Microorganisms (GCM) 10K type strain sequencing project: providing services to taxonomists for standard genome sequencing and annotation.</title>
        <authorList>
            <consortium name="The Broad Institute Genomics Platform"/>
            <consortium name="The Broad Institute Genome Sequencing Center for Infectious Disease"/>
            <person name="Wu L."/>
            <person name="Ma J."/>
        </authorList>
    </citation>
    <scope>NUCLEOTIDE SEQUENCE [LARGE SCALE GENOMIC DNA]</scope>
    <source>
        <strain evidence="7">CCM 8930</strain>
    </source>
</reference>
<feature type="domain" description="Mucin binding" evidence="4">
    <location>
        <begin position="501"/>
        <end position="554"/>
    </location>
</feature>
<feature type="compositionally biased region" description="Low complexity" evidence="2">
    <location>
        <begin position="754"/>
        <end position="799"/>
    </location>
</feature>
<evidence type="ECO:0000259" key="4">
    <source>
        <dbReference type="Pfam" id="PF17965"/>
    </source>
</evidence>
<dbReference type="Pfam" id="PF06458">
    <property type="entry name" value="MucBP"/>
    <property type="match status" value="3"/>
</dbReference>
<sequence>MPASAASTASETASAASSTASTATSATGSTASSSTDTTPAVPDSTVVTFGDPAIAAAVQKELGVTGPVTVGDIRNFKGSTFTIAGNNLTVTGTLAGLQCLQFLPKTTLISMDVNFASPNIDLTPLIPLRFSMVTVDVTDMSAVNLAPLTEIDPSQISQVNLISCGSGDAYQQNSQGMTNAQLAQLAPWLTAIDNNDVTRPGGLTKYFDFSDGSLTDFSPLKGFTKPVTIAAGGQSQTINTVVNFVTGQPATFTATPITGVEGEDLTSHYENTWNGTDISKAAATETPLVSLGNHNFEIPAAYAAQPGANWFAYGFRGAPFTLGNTADYLNITYPSGVQLLYDSMIFQAAYWQSAPSITATFEDTTGQAIEPEVQSTSPKIGDAFDFTAKTTVPGYTLLPEFSSATSGTYSQNPQYLNYRFERDAVVAGGITMSYVDPDGEPIVPPEQISGDVGDSYTAKPVTIGNYVFKQVTTDSAATSGTLPLQKESIVYEYDPITVTRVINYLDAIANKNIGSTTLTVPYQSTMPDPTAAAIASYEAKGYQLVSNGYPTDGSSAQSAALIKSYRVLFTHQLVALKPGDTLPAGVILTHNVTQNIAFKYPDGTVAAPNVVRQVAFVRNAVRDAITGETTYTAWRPVGTTTFEAVTAPTIANYQPDLAEIPAVSVTGDSADLAQTVTYAPKTGRITVDYYLARTAKALKPSAELVGDMATPYDAVAPAITGYHLVTNEAPTITGHYDDPAATVAFYYEPDAVAPTSGTTTPTSAAAAPTTTSTVVPVTPDKQSASPAVSPSQPVAAPVSTTKPSAAGQPSASTPVAMTIHIKPVRTQIRLAPPVRQQLSAAPATKPATNLVVAAKLPQTSEQRPTNIWGILALTTIGLFGAIRLRREH</sequence>
<dbReference type="Pfam" id="PF17966">
    <property type="entry name" value="Muc_B2"/>
    <property type="match status" value="1"/>
</dbReference>
<evidence type="ECO:0000259" key="5">
    <source>
        <dbReference type="Pfam" id="PF17966"/>
    </source>
</evidence>
<feature type="domain" description="MucBP" evidence="3">
    <location>
        <begin position="685"/>
        <end position="748"/>
    </location>
</feature>
<name>A0ABW1SMF1_9LACO</name>
<dbReference type="Gene3D" id="3.10.20.320">
    <property type="entry name" value="Putative peptidoglycan bound protein (lpxtg motif)"/>
    <property type="match status" value="3"/>
</dbReference>
<gene>
    <name evidence="6" type="ORF">ACFP1L_13560</name>
</gene>
<dbReference type="EMBL" id="JBHSSE010000028">
    <property type="protein sequence ID" value="MFC6202895.1"/>
    <property type="molecule type" value="Genomic_DNA"/>
</dbReference>
<feature type="domain" description="Mub B2-like" evidence="5">
    <location>
        <begin position="588"/>
        <end position="681"/>
    </location>
</feature>